<dbReference type="InterPro" id="IPR007046">
    <property type="entry name" value="RNA_pol_sigma_54_core-bd"/>
</dbReference>
<keyword evidence="4" id="KW-0548">Nucleotidyltransferase</keyword>
<gene>
    <name evidence="11" type="primary">rpoN</name>
    <name evidence="11" type="ORF">CHH48_12200</name>
</gene>
<reference evidence="11 12" key="1">
    <citation type="submission" date="2017-07" db="EMBL/GenBank/DDBJ databases">
        <title>Isolation and whole genome analysis of endospore-forming bacteria from heroin.</title>
        <authorList>
            <person name="Kalinowski J."/>
            <person name="Ahrens B."/>
            <person name="Al-Dilaimi A."/>
            <person name="Winkler A."/>
            <person name="Wibberg D."/>
            <person name="Schleenbecker U."/>
            <person name="Ruckert C."/>
            <person name="Wolfel R."/>
            <person name="Grass G."/>
        </authorList>
    </citation>
    <scope>NUCLEOTIDE SEQUENCE [LARGE SCALE GENOMIC DNA]</scope>
    <source>
        <strain evidence="11 12">7517-1</strain>
    </source>
</reference>
<keyword evidence="7" id="KW-0238">DNA-binding</keyword>
<evidence type="ECO:0000313" key="12">
    <source>
        <dbReference type="Proteomes" id="UP000216852"/>
    </source>
</evidence>
<evidence type="ECO:0000256" key="2">
    <source>
        <dbReference type="ARBA" id="ARBA00022478"/>
    </source>
</evidence>
<keyword evidence="3" id="KW-0808">Transferase</keyword>
<dbReference type="Pfam" id="PF04552">
    <property type="entry name" value="Sigma54_DBD"/>
    <property type="match status" value="1"/>
</dbReference>
<organism evidence="11 12">
    <name type="scientific">Terribacillus saccharophilus</name>
    <dbReference type="NCBI Taxonomy" id="361277"/>
    <lineage>
        <taxon>Bacteria</taxon>
        <taxon>Bacillati</taxon>
        <taxon>Bacillota</taxon>
        <taxon>Bacilli</taxon>
        <taxon>Bacillales</taxon>
        <taxon>Bacillaceae</taxon>
        <taxon>Terribacillus</taxon>
    </lineage>
</organism>
<dbReference type="InterPro" id="IPR007634">
    <property type="entry name" value="RNA_pol_sigma_54_DNA-bd"/>
</dbReference>
<dbReference type="InterPro" id="IPR010982">
    <property type="entry name" value="Lambda_DNA-bd_dom_sf"/>
</dbReference>
<evidence type="ECO:0000256" key="6">
    <source>
        <dbReference type="ARBA" id="ARBA00023082"/>
    </source>
</evidence>
<dbReference type="Gene3D" id="1.10.10.60">
    <property type="entry name" value="Homeodomain-like"/>
    <property type="match status" value="1"/>
</dbReference>
<evidence type="ECO:0000256" key="3">
    <source>
        <dbReference type="ARBA" id="ARBA00022679"/>
    </source>
</evidence>
<dbReference type="PRINTS" id="PR00045">
    <property type="entry name" value="SIGMA54FCT"/>
</dbReference>
<dbReference type="RefSeq" id="WP_095219429.1">
    <property type="nucleotide sequence ID" value="NZ_NPBJ01000023.1"/>
</dbReference>
<dbReference type="Proteomes" id="UP000216852">
    <property type="component" value="Unassembled WGS sequence"/>
</dbReference>
<evidence type="ECO:0000256" key="5">
    <source>
        <dbReference type="ARBA" id="ARBA00023015"/>
    </source>
</evidence>
<name>A0ABX4GWI9_9BACI</name>
<protein>
    <submittedName>
        <fullName evidence="11">RNA polymerase sigma-54 factor</fullName>
    </submittedName>
</protein>
<dbReference type="PIRSF" id="PIRSF000774">
    <property type="entry name" value="RpoN"/>
    <property type="match status" value="1"/>
</dbReference>
<evidence type="ECO:0000256" key="1">
    <source>
        <dbReference type="ARBA" id="ARBA00008798"/>
    </source>
</evidence>
<feature type="domain" description="RNA polymerase sigma factor 54 DNA-binding" evidence="9">
    <location>
        <begin position="270"/>
        <end position="427"/>
    </location>
</feature>
<proteinExistence type="inferred from homology"/>
<evidence type="ECO:0000256" key="4">
    <source>
        <dbReference type="ARBA" id="ARBA00022695"/>
    </source>
</evidence>
<keyword evidence="6" id="KW-0731">Sigma factor</keyword>
<dbReference type="PROSITE" id="PS50044">
    <property type="entry name" value="SIGMA54_3"/>
    <property type="match status" value="1"/>
</dbReference>
<keyword evidence="2" id="KW-0240">DNA-directed RNA polymerase</keyword>
<dbReference type="Gene3D" id="1.10.260.40">
    <property type="entry name" value="lambda repressor-like DNA-binding domains"/>
    <property type="match status" value="1"/>
</dbReference>
<dbReference type="PANTHER" id="PTHR32248:SF4">
    <property type="entry name" value="RNA POLYMERASE SIGMA-54 FACTOR"/>
    <property type="match status" value="1"/>
</dbReference>
<dbReference type="Gene3D" id="1.10.10.1330">
    <property type="entry name" value="RNA polymerase sigma-54 factor, core-binding domain"/>
    <property type="match status" value="1"/>
</dbReference>
<evidence type="ECO:0000256" key="7">
    <source>
        <dbReference type="ARBA" id="ARBA00023125"/>
    </source>
</evidence>
<dbReference type="EMBL" id="NPBJ01000023">
    <property type="protein sequence ID" value="PAD99228.1"/>
    <property type="molecule type" value="Genomic_DNA"/>
</dbReference>
<dbReference type="InterPro" id="IPR000394">
    <property type="entry name" value="RNA_pol_sigma_54"/>
</dbReference>
<dbReference type="PANTHER" id="PTHR32248">
    <property type="entry name" value="RNA POLYMERASE SIGMA-54 FACTOR"/>
    <property type="match status" value="1"/>
</dbReference>
<evidence type="ECO:0000259" key="10">
    <source>
        <dbReference type="Pfam" id="PF04963"/>
    </source>
</evidence>
<dbReference type="Pfam" id="PF04963">
    <property type="entry name" value="Sigma54_CBD"/>
    <property type="match status" value="1"/>
</dbReference>
<evidence type="ECO:0000259" key="9">
    <source>
        <dbReference type="Pfam" id="PF04552"/>
    </source>
</evidence>
<dbReference type="PROSITE" id="PS00718">
    <property type="entry name" value="SIGMA54_2"/>
    <property type="match status" value="1"/>
</dbReference>
<keyword evidence="8" id="KW-0804">Transcription</keyword>
<sequence length="430" mass="48243">MPLHVGLIQKQQQALTLTPSLRQSISILQFSSAELNEYILDQIQSNPALQLEVTPSPDRESSWSTVSAAADRYDRIVSEESLTEHLEHQISLLSISPDVRAALYYLIGSLDDKGYLTLDSLHAATALRTNIDKLNEAIAILHTLAPPGIGARDLRECLLLQIRKSNSLAYKIVDKHLGLLAEKEYELLSTIFGVKSPDIYEAELQIKTLHPYPAMNFNTKPTHYISADVILRQTDCGISIIVNQAHLPAVQLDSSFSTMLHTDSSNEVKRYAKDSMYKANQLIRGLEQRQQTLYNITKEILAFQSDFFKEGTTSLKSMTLKDIASAAHVHESTVSRATSNKYLQTPLGVFAFKQLFSKGVSGTSTDAYHSVYKIKKEIKELIDNERKTSPLSDQKIVTLLQKHSIAISRRTVAKYRTELGIQDSRNRIKK</sequence>
<dbReference type="InterPro" id="IPR038709">
    <property type="entry name" value="RpoN_core-bd_sf"/>
</dbReference>
<evidence type="ECO:0000256" key="8">
    <source>
        <dbReference type="ARBA" id="ARBA00023163"/>
    </source>
</evidence>
<evidence type="ECO:0000313" key="11">
    <source>
        <dbReference type="EMBL" id="PAD99228.1"/>
    </source>
</evidence>
<keyword evidence="5" id="KW-0805">Transcription regulation</keyword>
<dbReference type="Pfam" id="PF00309">
    <property type="entry name" value="Sigma54_AID"/>
    <property type="match status" value="1"/>
</dbReference>
<feature type="domain" description="RNA polymerase sigma factor 54 core-binding" evidence="10">
    <location>
        <begin position="76"/>
        <end position="255"/>
    </location>
</feature>
<dbReference type="NCBIfam" id="TIGR02395">
    <property type="entry name" value="rpoN_sigma"/>
    <property type="match status" value="1"/>
</dbReference>
<keyword evidence="12" id="KW-1185">Reference proteome</keyword>
<accession>A0ABX4GWI9</accession>
<comment type="similarity">
    <text evidence="1">Belongs to the sigma-54 factor family.</text>
</comment>
<comment type="caution">
    <text evidence="11">The sequence shown here is derived from an EMBL/GenBank/DDBJ whole genome shotgun (WGS) entry which is preliminary data.</text>
</comment>